<evidence type="ECO:0000313" key="11">
    <source>
        <dbReference type="EMBL" id="QKF80300.1"/>
    </source>
</evidence>
<dbReference type="Gene3D" id="2.80.10.50">
    <property type="match status" value="1"/>
</dbReference>
<dbReference type="Pfam" id="PF03498">
    <property type="entry name" value="CDtoxinA"/>
    <property type="match status" value="1"/>
</dbReference>
<evidence type="ECO:0000256" key="1">
    <source>
        <dbReference type="ARBA" id="ARBA00004459"/>
    </source>
</evidence>
<accession>A0A7L5I859</accession>
<dbReference type="GO" id="GO:0030246">
    <property type="term" value="F:carbohydrate binding"/>
    <property type="evidence" value="ECO:0007669"/>
    <property type="project" value="UniProtKB-KW"/>
</dbReference>
<keyword evidence="6" id="KW-0843">Virulence</keyword>
<dbReference type="AlphaFoldDB" id="A0A7L5I859"/>
<evidence type="ECO:0000313" key="12">
    <source>
        <dbReference type="Proteomes" id="UP000509246"/>
    </source>
</evidence>
<dbReference type="GO" id="GO:0090729">
    <property type="term" value="F:toxin activity"/>
    <property type="evidence" value="ECO:0007669"/>
    <property type="project" value="UniProtKB-KW"/>
</dbReference>
<reference evidence="11 12" key="1">
    <citation type="submission" date="2020-05" db="EMBL/GenBank/DDBJ databases">
        <title>Complete genome sequencing of Campylobacter and Arcobacter type strains.</title>
        <authorList>
            <person name="Miller W.G."/>
            <person name="Yee E."/>
        </authorList>
    </citation>
    <scope>NUCLEOTIDE SEQUENCE [LARGE SCALE GENOMIC DNA]</scope>
    <source>
        <strain evidence="11 12">CCUG 73571</strain>
    </source>
</reference>
<organism evidence="11 12">
    <name type="scientific">Campylobacter armoricus</name>
    <dbReference type="NCBI Taxonomy" id="2505970"/>
    <lineage>
        <taxon>Bacteria</taxon>
        <taxon>Pseudomonadati</taxon>
        <taxon>Campylobacterota</taxon>
        <taxon>Epsilonproteobacteria</taxon>
        <taxon>Campylobacterales</taxon>
        <taxon>Campylobacteraceae</taxon>
        <taxon>Campylobacter</taxon>
    </lineage>
</organism>
<keyword evidence="12" id="KW-1185">Reference proteome</keyword>
<dbReference type="OrthoDB" id="5353389at2"/>
<evidence type="ECO:0000256" key="10">
    <source>
        <dbReference type="ARBA" id="ARBA00023288"/>
    </source>
</evidence>
<dbReference type="CDD" id="cd23414">
    <property type="entry name" value="beta-trefoil_Ricin_CdtA"/>
    <property type="match status" value="1"/>
</dbReference>
<comment type="subcellular location">
    <subcellularLocation>
        <location evidence="1">Cell outer membrane</location>
        <topology evidence="1">Lipid-anchor</topology>
    </subcellularLocation>
</comment>
<dbReference type="InterPro" id="IPR015957">
    <property type="entry name" value="CDtoxinA"/>
</dbReference>
<evidence type="ECO:0000256" key="5">
    <source>
        <dbReference type="ARBA" id="ARBA00022734"/>
    </source>
</evidence>
<evidence type="ECO:0000256" key="3">
    <source>
        <dbReference type="ARBA" id="ARBA00022656"/>
    </source>
</evidence>
<dbReference type="GO" id="GO:0009279">
    <property type="term" value="C:cell outer membrane"/>
    <property type="evidence" value="ECO:0007669"/>
    <property type="project" value="UniProtKB-SubCell"/>
</dbReference>
<evidence type="ECO:0000256" key="7">
    <source>
        <dbReference type="ARBA" id="ARBA00023136"/>
    </source>
</evidence>
<dbReference type="KEGG" id="carm:CARM_1407"/>
<dbReference type="PROSITE" id="PS50231">
    <property type="entry name" value="RICIN_B_LECTIN"/>
    <property type="match status" value="1"/>
</dbReference>
<keyword evidence="3" id="KW-0800">Toxin</keyword>
<evidence type="ECO:0000256" key="4">
    <source>
        <dbReference type="ARBA" id="ARBA00022729"/>
    </source>
</evidence>
<evidence type="ECO:0000256" key="8">
    <source>
        <dbReference type="ARBA" id="ARBA00023139"/>
    </source>
</evidence>
<keyword evidence="10" id="KW-0449">Lipoprotein</keyword>
<protein>
    <recommendedName>
        <fullName evidence="2">Cytolethal distending toxin subunit A</fullName>
    </recommendedName>
</protein>
<evidence type="ECO:0000256" key="9">
    <source>
        <dbReference type="ARBA" id="ARBA00023237"/>
    </source>
</evidence>
<dbReference type="SUPFAM" id="SSF50370">
    <property type="entry name" value="Ricin B-like lectins"/>
    <property type="match status" value="1"/>
</dbReference>
<dbReference type="RefSeq" id="WP_139426095.1">
    <property type="nucleotide sequence ID" value="NZ_CBCSFY010000004.1"/>
</dbReference>
<dbReference type="EMBL" id="CP053825">
    <property type="protein sequence ID" value="QKF80300.1"/>
    <property type="molecule type" value="Genomic_DNA"/>
</dbReference>
<dbReference type="PROSITE" id="PS51257">
    <property type="entry name" value="PROKAR_LIPOPROTEIN"/>
    <property type="match status" value="1"/>
</dbReference>
<dbReference type="GeneID" id="56587157"/>
<dbReference type="InterPro" id="IPR003558">
    <property type="entry name" value="CDtoxinA/C"/>
</dbReference>
<dbReference type="Proteomes" id="UP000509246">
    <property type="component" value="Chromosome"/>
</dbReference>
<keyword evidence="5" id="KW-0430">Lectin</keyword>
<name>A0A7L5I859_9BACT</name>
<keyword evidence="9" id="KW-0998">Cell outer membrane</keyword>
<evidence type="ECO:0000256" key="6">
    <source>
        <dbReference type="ARBA" id="ARBA00023026"/>
    </source>
</evidence>
<keyword evidence="7" id="KW-0472">Membrane</keyword>
<gene>
    <name evidence="11" type="primary">cdtA</name>
    <name evidence="11" type="ORF">CARM_1407</name>
</gene>
<keyword evidence="8" id="KW-0564">Palmitate</keyword>
<keyword evidence="4" id="KW-0732">Signal</keyword>
<dbReference type="PRINTS" id="PR01387">
    <property type="entry name" value="CDTOXINA"/>
</dbReference>
<proteinExistence type="predicted"/>
<sequence length="274" mass="30566">MSLFDKRWLFFILGFIVFFTACSTKEQNINPLGRSFGAMNDSDPLKIGKNPTPPAKQKVPALVEGKNLVPAIPLDPPFVKTNTFKGDNALKGPMPRLKSNGDFNDVSVFENRGFPSDFVTIMNPNGAALTVWALAAGNWIWGYTLFNSIPFGDARAWQLIEFPNNMVMIKNAKTNTCLNAYGAGIVHYPCDQSNYAQFWSLFPMSNGSFQIQNFATQQCIQTPVVDVMRDFNTSFFNIYLTSCLKSGEKNLDRQWYITVPAFSANLPYGFGGVK</sequence>
<evidence type="ECO:0000256" key="2">
    <source>
        <dbReference type="ARBA" id="ARBA00016112"/>
    </source>
</evidence>
<dbReference type="InterPro" id="IPR035992">
    <property type="entry name" value="Ricin_B-like_lectins"/>
</dbReference>
<dbReference type="PIRSF" id="PIRSF036516">
    <property type="entry name" value="CDT_A"/>
    <property type="match status" value="1"/>
</dbReference>